<evidence type="ECO:0000313" key="2">
    <source>
        <dbReference type="Proteomes" id="UP000604046"/>
    </source>
</evidence>
<name>A0A812NSV5_9DINO</name>
<keyword evidence="2" id="KW-1185">Reference proteome</keyword>
<accession>A0A812NSV5</accession>
<gene>
    <name evidence="1" type="ORF">SNAT2548_LOCUS15888</name>
</gene>
<dbReference type="Proteomes" id="UP000604046">
    <property type="component" value="Unassembled WGS sequence"/>
</dbReference>
<dbReference type="EMBL" id="CAJNDS010002068">
    <property type="protein sequence ID" value="CAE7302097.1"/>
    <property type="molecule type" value="Genomic_DNA"/>
</dbReference>
<dbReference type="AlphaFoldDB" id="A0A812NSV5"/>
<sequence>MSGELACQLPEPQVLSELSFRNASRSFLYHIEAAGLPIADAKEALHTAFVYIGANLQLVLLADKLGHVCLHQVTHWESFRYVCQQVRGSIRELAWKMRARLELQSRSRHLQEAVENIVHMTTEQLSKLAAAACMHLPQRQADANCLGFVGCHALHRRLAQGSRVLGVLSHVMQSQLETALLWDFSGIPFEDAGTLQLPELPPGISAGDLRSKHDLRVSTLSTLLAQLRAASSPQLRMVEIGVHHGKAAAGLLRRHPSLQYLGVDPYTGHYENSRAQRGSGEFGDTANFRRTSARLRRFGHRARLCRRHSRHVARVGAMRACQVRVRQL</sequence>
<reference evidence="1" key="1">
    <citation type="submission" date="2021-02" db="EMBL/GenBank/DDBJ databases">
        <authorList>
            <person name="Dougan E. K."/>
            <person name="Rhodes N."/>
            <person name="Thang M."/>
            <person name="Chan C."/>
        </authorList>
    </citation>
    <scope>NUCLEOTIDE SEQUENCE</scope>
</reference>
<organism evidence="1 2">
    <name type="scientific">Symbiodinium natans</name>
    <dbReference type="NCBI Taxonomy" id="878477"/>
    <lineage>
        <taxon>Eukaryota</taxon>
        <taxon>Sar</taxon>
        <taxon>Alveolata</taxon>
        <taxon>Dinophyceae</taxon>
        <taxon>Suessiales</taxon>
        <taxon>Symbiodiniaceae</taxon>
        <taxon>Symbiodinium</taxon>
    </lineage>
</organism>
<protein>
    <submittedName>
        <fullName evidence="1">Uncharacterized protein</fullName>
    </submittedName>
</protein>
<comment type="caution">
    <text evidence="1">The sequence shown here is derived from an EMBL/GenBank/DDBJ whole genome shotgun (WGS) entry which is preliminary data.</text>
</comment>
<proteinExistence type="predicted"/>
<dbReference type="OrthoDB" id="186626at2759"/>
<evidence type="ECO:0000313" key="1">
    <source>
        <dbReference type="EMBL" id="CAE7302097.1"/>
    </source>
</evidence>